<evidence type="ECO:0000313" key="5">
    <source>
        <dbReference type="Proteomes" id="UP001228643"/>
    </source>
</evidence>
<dbReference type="AlphaFoldDB" id="A0AAW6TRN5"/>
<keyword evidence="5" id="KW-1185">Reference proteome</keyword>
<keyword evidence="2" id="KW-0732">Signal</keyword>
<sequence length="886" mass="100301">MKAYTTKGSVTCCTLLAFIFTVLNSCSVLGQVEQKQVLTKEQYSLWSSLQANAISDNGRWTSYSVHYESGIDTLFVSATEGAKRFSYPKGSKATFSGSEWFACLKDKNRLVILSLTTGEEQIIDNVVDFEFSADGRNLVWVQKKVGRLQDLGIIELGHKNVTQLNNVGVFSFKDDFSALAYSNEREGSSTLRIISLNDQLLPLTTLQLNDNVSRIVWQNNGKSIAFALHPSKSSATSAAADIQLGYYVFDQKKMYILDPKGTPGFPKDKRIVFNSASQLNISEDGLRILFQLVPIVMTELYSAPDVEIWHGDDSRIYTERKMNGNPKDKAKPWVWYPQTDTLLDFMPHETSVLLSGNQKLALSSNTESCGPQFKYDADRDYYLTDLTNGSRKLILPCHSGHSLYTFMSPSGKYIAYFKDGNWFSYDISNNIHRNLTKDAGVAFYDQNDDKAGAPDVYIFAGWTKDDTHIIVYDQYDLWQISTDGTSTKRLTAGRAEAIEYRLASKNIRKKPHAFFAVQDPTVIDLNTPLLLEASSSMESKQGYFMLEKGKVTPLVFDSKNIYMLLQSALKDYFVYIEETYALAPRLIFKKHKKQKAKIIFQSNPQQAKYFWGSNRTITYSNKSGKKLNGLLYYPTDYVEGRKYPMIVQVYERQHYLKNRYIQPSLNNGDGINITNYVMDGYFVLLPDIVYEVGSPGDSALDCVSAAVQEVQKLGIVDLARIGLTGHSLGGYETTYIIAKSKLFAVAVGGASQTDLVSCYLTVGEAYKRPEFWRFEDYTNRMGKMLFEDMDNYVYNSPVFNASTITTPLLLWTGDKDGIVAPKQSMELYLALRRLGKKVALLRYRDEYHSLSDSRKQVNLTLKIADWFNYYLKDGPPKLWMEANANP</sequence>
<organism evidence="4 5">
    <name type="scientific">Flavobacterium yafengii</name>
    <dbReference type="NCBI Taxonomy" id="3041253"/>
    <lineage>
        <taxon>Bacteria</taxon>
        <taxon>Pseudomonadati</taxon>
        <taxon>Bacteroidota</taxon>
        <taxon>Flavobacteriia</taxon>
        <taxon>Flavobacteriales</taxon>
        <taxon>Flavobacteriaceae</taxon>
        <taxon>Flavobacterium</taxon>
    </lineage>
</organism>
<dbReference type="EMBL" id="JASCRY010000003">
    <property type="protein sequence ID" value="MDI5950288.1"/>
    <property type="molecule type" value="Genomic_DNA"/>
</dbReference>
<dbReference type="PANTHER" id="PTHR42776:SF27">
    <property type="entry name" value="DIPEPTIDYL PEPTIDASE FAMILY MEMBER 6"/>
    <property type="match status" value="1"/>
</dbReference>
<gene>
    <name evidence="4" type="ORF">QLS97_11575</name>
</gene>
<keyword evidence="1" id="KW-0378">Hydrolase</keyword>
<reference evidence="4 5" key="1">
    <citation type="submission" date="2023-04" db="EMBL/GenBank/DDBJ databases">
        <title>Two novel species of Flavobacterium.</title>
        <authorList>
            <person name="Liu Q."/>
            <person name="Xin Y.-H."/>
        </authorList>
    </citation>
    <scope>NUCLEOTIDE SEQUENCE [LARGE SCALE GENOMIC DNA]</scope>
    <source>
        <strain evidence="4 5">LB2P87</strain>
    </source>
</reference>
<protein>
    <submittedName>
        <fullName evidence="4">Prolyl oligopeptidase family serine peptidase</fullName>
    </submittedName>
</protein>
<evidence type="ECO:0000256" key="1">
    <source>
        <dbReference type="ARBA" id="ARBA00022801"/>
    </source>
</evidence>
<dbReference type="Proteomes" id="UP001228643">
    <property type="component" value="Unassembled WGS sequence"/>
</dbReference>
<proteinExistence type="predicted"/>
<name>A0AAW6TRN5_9FLAO</name>
<dbReference type="InterPro" id="IPR011042">
    <property type="entry name" value="6-blade_b-propeller_TolB-like"/>
</dbReference>
<comment type="caution">
    <text evidence="4">The sequence shown here is derived from an EMBL/GenBank/DDBJ whole genome shotgun (WGS) entry which is preliminary data.</text>
</comment>
<evidence type="ECO:0000259" key="3">
    <source>
        <dbReference type="Pfam" id="PF00326"/>
    </source>
</evidence>
<dbReference type="GO" id="GO:0004252">
    <property type="term" value="F:serine-type endopeptidase activity"/>
    <property type="evidence" value="ECO:0007669"/>
    <property type="project" value="TreeGrafter"/>
</dbReference>
<dbReference type="InterPro" id="IPR029058">
    <property type="entry name" value="AB_hydrolase_fold"/>
</dbReference>
<accession>A0AAW6TRN5</accession>
<feature type="signal peptide" evidence="2">
    <location>
        <begin position="1"/>
        <end position="30"/>
    </location>
</feature>
<dbReference type="GO" id="GO:0006508">
    <property type="term" value="P:proteolysis"/>
    <property type="evidence" value="ECO:0007669"/>
    <property type="project" value="InterPro"/>
</dbReference>
<dbReference type="SUPFAM" id="SSF82171">
    <property type="entry name" value="DPP6 N-terminal domain-like"/>
    <property type="match status" value="1"/>
</dbReference>
<feature type="chain" id="PRO_5043622243" evidence="2">
    <location>
        <begin position="31"/>
        <end position="886"/>
    </location>
</feature>
<evidence type="ECO:0000256" key="2">
    <source>
        <dbReference type="SAM" id="SignalP"/>
    </source>
</evidence>
<dbReference type="SUPFAM" id="SSF53474">
    <property type="entry name" value="alpha/beta-Hydrolases"/>
    <property type="match status" value="1"/>
</dbReference>
<evidence type="ECO:0000313" key="4">
    <source>
        <dbReference type="EMBL" id="MDI5950288.1"/>
    </source>
</evidence>
<dbReference type="RefSeq" id="WP_282716839.1">
    <property type="nucleotide sequence ID" value="NZ_JASCRY010000003.1"/>
</dbReference>
<dbReference type="Gene3D" id="3.40.50.1820">
    <property type="entry name" value="alpha/beta hydrolase"/>
    <property type="match status" value="1"/>
</dbReference>
<dbReference type="PANTHER" id="PTHR42776">
    <property type="entry name" value="SERINE PEPTIDASE S9 FAMILY MEMBER"/>
    <property type="match status" value="1"/>
</dbReference>
<dbReference type="Pfam" id="PF00326">
    <property type="entry name" value="Peptidase_S9"/>
    <property type="match status" value="1"/>
</dbReference>
<feature type="domain" description="Peptidase S9 prolyl oligopeptidase catalytic" evidence="3">
    <location>
        <begin position="703"/>
        <end position="873"/>
    </location>
</feature>
<dbReference type="InterPro" id="IPR001375">
    <property type="entry name" value="Peptidase_S9_cat"/>
</dbReference>
<dbReference type="Gene3D" id="2.120.10.30">
    <property type="entry name" value="TolB, C-terminal domain"/>
    <property type="match status" value="2"/>
</dbReference>